<dbReference type="EMBL" id="CP002961">
    <property type="protein sequence ID" value="AFK04135.1"/>
    <property type="molecule type" value="Genomic_DNA"/>
</dbReference>
<protein>
    <submittedName>
        <fullName evidence="2">DNA binding domain protein, excisionase family</fullName>
    </submittedName>
</protein>
<proteinExistence type="predicted"/>
<dbReference type="Pfam" id="PF12728">
    <property type="entry name" value="HTH_17"/>
    <property type="match status" value="1"/>
</dbReference>
<keyword evidence="3" id="KW-1185">Reference proteome</keyword>
<dbReference type="InterPro" id="IPR041657">
    <property type="entry name" value="HTH_17"/>
</dbReference>
<dbReference type="RefSeq" id="WP_015029829.1">
    <property type="nucleotide sequence ID" value="NC_018748.1"/>
</dbReference>
<organism evidence="2 3">
    <name type="scientific">Emticicia oligotrophica (strain DSM 17448 / CIP 109782 / MTCC 6937 / GPTSA100-15)</name>
    <dbReference type="NCBI Taxonomy" id="929562"/>
    <lineage>
        <taxon>Bacteria</taxon>
        <taxon>Pseudomonadati</taxon>
        <taxon>Bacteroidota</taxon>
        <taxon>Cytophagia</taxon>
        <taxon>Cytophagales</taxon>
        <taxon>Leadbetterellaceae</taxon>
        <taxon>Emticicia</taxon>
    </lineage>
</organism>
<sequence length="116" mass="13208">MDKQIQNSIEQFVQNLSKSITEAISDQFSEMLKSHSIASTQTPKSKYFGIKEAAEYLKIAPQTLYGLTSKRAIRFIKVSKKVLFTEQDLEDYLAKGKKETASNLVANYRKRRINAA</sequence>
<dbReference type="NCBIfam" id="TIGR01764">
    <property type="entry name" value="excise"/>
    <property type="match status" value="1"/>
</dbReference>
<evidence type="ECO:0000313" key="2">
    <source>
        <dbReference type="EMBL" id="AFK04135.1"/>
    </source>
</evidence>
<gene>
    <name evidence="2" type="ordered locus">Emtol_3002</name>
</gene>
<accession>A0ABM5N3X6</accession>
<evidence type="ECO:0000313" key="3">
    <source>
        <dbReference type="Proteomes" id="UP000002875"/>
    </source>
</evidence>
<feature type="domain" description="Helix-turn-helix" evidence="1">
    <location>
        <begin position="47"/>
        <end position="96"/>
    </location>
</feature>
<dbReference type="Proteomes" id="UP000002875">
    <property type="component" value="Chromosome"/>
</dbReference>
<evidence type="ECO:0000259" key="1">
    <source>
        <dbReference type="Pfam" id="PF12728"/>
    </source>
</evidence>
<dbReference type="InterPro" id="IPR010093">
    <property type="entry name" value="SinI_DNA-bd"/>
</dbReference>
<reference evidence="2 3" key="1">
    <citation type="submission" date="2011-07" db="EMBL/GenBank/DDBJ databases">
        <title>The complete genome of chromosome of Emticicia oligotrophica DSM 17448.</title>
        <authorList>
            <consortium name="US DOE Joint Genome Institute (JGI-PGF)"/>
            <person name="Lucas S."/>
            <person name="Han J."/>
            <person name="Lapidus A."/>
            <person name="Bruce D."/>
            <person name="Goodwin L."/>
            <person name="Pitluck S."/>
            <person name="Peters L."/>
            <person name="Kyrpides N."/>
            <person name="Mavromatis K."/>
            <person name="Ivanova N."/>
            <person name="Ovchinnikova G."/>
            <person name="Teshima H."/>
            <person name="Detter J.C."/>
            <person name="Tapia R."/>
            <person name="Han C."/>
            <person name="Land M."/>
            <person name="Hauser L."/>
            <person name="Markowitz V."/>
            <person name="Cheng J.-F."/>
            <person name="Hugenholtz P."/>
            <person name="Woyke T."/>
            <person name="Wu D."/>
            <person name="Tindall B."/>
            <person name="Pomrenke H."/>
            <person name="Brambilla E."/>
            <person name="Klenk H.-P."/>
            <person name="Eisen J.A."/>
        </authorList>
    </citation>
    <scope>NUCLEOTIDE SEQUENCE [LARGE SCALE GENOMIC DNA]</scope>
    <source>
        <strain evidence="2 3">DSM 17448</strain>
    </source>
</reference>
<name>A0ABM5N3X6_EMTOG</name>